<comment type="catalytic activity">
    <reaction evidence="6 7">
        <text>DNA(n) + a 2'-deoxyribonucleoside 5'-triphosphate = DNA(n+1) + diphosphate</text>
        <dbReference type="Rhea" id="RHEA:22508"/>
        <dbReference type="Rhea" id="RHEA-COMP:17339"/>
        <dbReference type="Rhea" id="RHEA-COMP:17340"/>
        <dbReference type="ChEBI" id="CHEBI:33019"/>
        <dbReference type="ChEBI" id="CHEBI:61560"/>
        <dbReference type="ChEBI" id="CHEBI:173112"/>
        <dbReference type="EC" id="2.7.7.7"/>
    </reaction>
</comment>
<reference evidence="11" key="1">
    <citation type="journal article" date="2020" name="mSystems">
        <title>Genome- and Community-Level Interaction Insights into Carbon Utilization and Element Cycling Functions of Hydrothermarchaeota in Hydrothermal Sediment.</title>
        <authorList>
            <person name="Zhou Z."/>
            <person name="Liu Y."/>
            <person name="Xu W."/>
            <person name="Pan J."/>
            <person name="Luo Z.H."/>
            <person name="Li M."/>
        </authorList>
    </citation>
    <scope>NUCLEOTIDE SEQUENCE [LARGE SCALE GENOMIC DNA]</scope>
    <source>
        <strain evidence="11">SpSt-658</strain>
    </source>
</reference>
<organism evidence="11">
    <name type="scientific">Ignisphaera aggregans</name>
    <dbReference type="NCBI Taxonomy" id="334771"/>
    <lineage>
        <taxon>Archaea</taxon>
        <taxon>Thermoproteota</taxon>
        <taxon>Thermoprotei</taxon>
        <taxon>Desulfurococcales</taxon>
        <taxon>Desulfurococcaceae</taxon>
        <taxon>Ignisphaera</taxon>
    </lineage>
</organism>
<evidence type="ECO:0000256" key="4">
    <source>
        <dbReference type="ARBA" id="ARBA00022932"/>
    </source>
</evidence>
<keyword evidence="2 7" id="KW-0808">Transferase</keyword>
<name>A0A7C4GZG4_9CREN</name>
<dbReference type="EMBL" id="DTCA01000116">
    <property type="protein sequence ID" value="HGM07525.1"/>
    <property type="molecule type" value="Genomic_DNA"/>
</dbReference>
<dbReference type="Gene3D" id="3.90.1600.10">
    <property type="entry name" value="Palm domain of DNA polymerase"/>
    <property type="match status" value="1"/>
</dbReference>
<keyword evidence="5 7" id="KW-0238">DNA-binding</keyword>
<dbReference type="PANTHER" id="PTHR10322">
    <property type="entry name" value="DNA POLYMERASE CATALYTIC SUBUNIT"/>
    <property type="match status" value="1"/>
</dbReference>
<dbReference type="GO" id="GO:0000166">
    <property type="term" value="F:nucleotide binding"/>
    <property type="evidence" value="ECO:0007669"/>
    <property type="project" value="InterPro"/>
</dbReference>
<evidence type="ECO:0000256" key="3">
    <source>
        <dbReference type="ARBA" id="ARBA00022695"/>
    </source>
</evidence>
<evidence type="ECO:0000259" key="10">
    <source>
        <dbReference type="Pfam" id="PF03104"/>
    </source>
</evidence>
<feature type="transmembrane region" description="Helical" evidence="8">
    <location>
        <begin position="374"/>
        <end position="395"/>
    </location>
</feature>
<accession>A0A7C4GZG4</accession>
<dbReference type="InterPro" id="IPR036397">
    <property type="entry name" value="RNaseH_sf"/>
</dbReference>
<feature type="domain" description="DNA-directed DNA polymerase family B exonuclease" evidence="10">
    <location>
        <begin position="159"/>
        <end position="272"/>
    </location>
</feature>
<feature type="domain" description="DNA-directed DNA polymerase family B multifunctional" evidence="9">
    <location>
        <begin position="450"/>
        <end position="661"/>
    </location>
</feature>
<sequence length="990" mass="115003">MSRFEETLNCWGSDVIYVDLSIVFNNPGYNVYGISRHGSINKIGYHLPWFMVFVKKVDLERIRSVLTKLSKDGMIIDYIEHDPTKITPIILKRFRYEVDTTFIPIEVRCGRKEIIPIVSEQIKRNINIYIGEHNIVYPVRVSFDYDVKYFHEKCPLLYVPNSELESVSLELIERYKDFKILSFDIEVYTTLGRFPVPGDPILSLQYAVTTLGNPDISDPRWVKDSVQAFVAKRANQGESEDIAEKFLDVLRRERPDVIVGYNSITFDMKYLKPFLGTRKNVIISDFYHVNLVDYVFPHIDLFLVRKSMGSSLGIRSQVAHALDDVVKEVVRGTKFEWILNSKFMEAEARLDHTKIVKEWEEGSELFYSYITADAYFTLILGYMWMYTLILLSSLVQIPLTQLSKLNLGQVSEYNFIHWLETLGFRVMSSERREEFRKVSSLGSFAKYVDDKDLFTKGKVYVKNYGVFENVIEGDFSQLYPSLMSNDTIDPMGIRVSFYASKKEISPVRFSDPLLKLGYRISNKEFSVVLGYKEKKSADTMIPHAIIGIVPTYGPISFLIYKMFTMRKITKKLKKKAESEGRKELVSVDQAIKILNNASYGALSKRRGFINPFLSAYVFWKTLKILYDVINYVEKDLHLTVLYGDTDSLFVKCKEDEASEMYPDSGSIRDACWRWFTEHIVPKINSYVKDRYGKELELSPEDVFDICVYPKSKHSNTASKKSYICVNKEKDDYKVEVIKGEFFKAMASEGLKDLLPQFYTEILKKKPKKRKGIIKIAKRLLSNLPPHKYFMKKTIDSFESKNLSEEKTYKFKLKKLNKPFHYAAIHSLFIQNEKIPDVVKNKTIQILSDNVSFNGRRRTVVYIIDAERLVKEKGNVVVYFLPSDTPTMFTVFVDYDEKRDVVIVHRVNVRRADTVTERIEGDMMRDIGYKVEETYVEMEIPRSKILIDALHSIEKYIIDDVDKKLLPAIHSTSSPFLVAQSMDDEEELEED</sequence>
<dbReference type="Gene3D" id="3.30.420.10">
    <property type="entry name" value="Ribonuclease H-like superfamily/Ribonuclease H"/>
    <property type="match status" value="1"/>
</dbReference>
<dbReference type="EC" id="2.7.7.7" evidence="7"/>
<dbReference type="Pfam" id="PF03104">
    <property type="entry name" value="DNA_pol_B_exo1"/>
    <property type="match status" value="1"/>
</dbReference>
<keyword evidence="7" id="KW-0235">DNA replication</keyword>
<dbReference type="GO" id="GO:0003677">
    <property type="term" value="F:DNA binding"/>
    <property type="evidence" value="ECO:0007669"/>
    <property type="project" value="UniProtKB-KW"/>
</dbReference>
<dbReference type="InterPro" id="IPR050240">
    <property type="entry name" value="DNA_pol_type-B"/>
</dbReference>
<evidence type="ECO:0000256" key="8">
    <source>
        <dbReference type="SAM" id="Phobius"/>
    </source>
</evidence>
<gene>
    <name evidence="11" type="ORF">ENU31_03850</name>
</gene>
<dbReference type="InterPro" id="IPR006172">
    <property type="entry name" value="DNA-dir_DNA_pol_B"/>
</dbReference>
<dbReference type="SUPFAM" id="SSF53098">
    <property type="entry name" value="Ribonuclease H-like"/>
    <property type="match status" value="1"/>
</dbReference>
<evidence type="ECO:0000313" key="11">
    <source>
        <dbReference type="EMBL" id="HGM07525.1"/>
    </source>
</evidence>
<dbReference type="InterPro" id="IPR006133">
    <property type="entry name" value="DNA-dir_DNA_pol_B_exonuc"/>
</dbReference>
<evidence type="ECO:0000256" key="7">
    <source>
        <dbReference type="RuleBase" id="RU000442"/>
    </source>
</evidence>
<protein>
    <recommendedName>
        <fullName evidence="7">DNA polymerase</fullName>
        <ecNumber evidence="7">2.7.7.7</ecNumber>
    </recommendedName>
</protein>
<feature type="transmembrane region" description="Helical" evidence="8">
    <location>
        <begin position="541"/>
        <end position="563"/>
    </location>
</feature>
<evidence type="ECO:0000256" key="6">
    <source>
        <dbReference type="ARBA" id="ARBA00049244"/>
    </source>
</evidence>
<dbReference type="SMART" id="SM00486">
    <property type="entry name" value="POLBc"/>
    <property type="match status" value="1"/>
</dbReference>
<dbReference type="AlphaFoldDB" id="A0A7C4GZG4"/>
<comment type="caution">
    <text evidence="11">The sequence shown here is derived from an EMBL/GenBank/DDBJ whole genome shotgun (WGS) entry which is preliminary data.</text>
</comment>
<keyword evidence="4 7" id="KW-0239">DNA-directed DNA polymerase</keyword>
<evidence type="ECO:0000256" key="1">
    <source>
        <dbReference type="ARBA" id="ARBA00005755"/>
    </source>
</evidence>
<dbReference type="InterPro" id="IPR012337">
    <property type="entry name" value="RNaseH-like_sf"/>
</dbReference>
<keyword evidence="3 7" id="KW-0548">Nucleotidyltransferase</keyword>
<keyword evidence="8" id="KW-0812">Transmembrane</keyword>
<dbReference type="SUPFAM" id="SSF56672">
    <property type="entry name" value="DNA/RNA polymerases"/>
    <property type="match status" value="1"/>
</dbReference>
<dbReference type="InterPro" id="IPR043502">
    <property type="entry name" value="DNA/RNA_pol_sf"/>
</dbReference>
<keyword evidence="8" id="KW-0472">Membrane</keyword>
<evidence type="ECO:0000256" key="5">
    <source>
        <dbReference type="ARBA" id="ARBA00023125"/>
    </source>
</evidence>
<dbReference type="GO" id="GO:0003887">
    <property type="term" value="F:DNA-directed DNA polymerase activity"/>
    <property type="evidence" value="ECO:0007669"/>
    <property type="project" value="UniProtKB-KW"/>
</dbReference>
<evidence type="ECO:0000259" key="9">
    <source>
        <dbReference type="Pfam" id="PF00136"/>
    </source>
</evidence>
<dbReference type="Pfam" id="PF00136">
    <property type="entry name" value="DNA_pol_B"/>
    <property type="match status" value="1"/>
</dbReference>
<comment type="similarity">
    <text evidence="1 7">Belongs to the DNA polymerase type-B family.</text>
</comment>
<dbReference type="InterPro" id="IPR006134">
    <property type="entry name" value="DNA-dir_DNA_pol_B_multi_dom"/>
</dbReference>
<dbReference type="PROSITE" id="PS00116">
    <property type="entry name" value="DNA_POLYMERASE_B"/>
    <property type="match status" value="1"/>
</dbReference>
<dbReference type="PRINTS" id="PR00106">
    <property type="entry name" value="DNAPOLB"/>
</dbReference>
<proteinExistence type="inferred from homology"/>
<dbReference type="InterPro" id="IPR023211">
    <property type="entry name" value="DNA_pol_palm_dom_sf"/>
</dbReference>
<dbReference type="PANTHER" id="PTHR10322:SF23">
    <property type="entry name" value="DNA POLYMERASE DELTA CATALYTIC SUBUNIT"/>
    <property type="match status" value="1"/>
</dbReference>
<evidence type="ECO:0000256" key="2">
    <source>
        <dbReference type="ARBA" id="ARBA00022679"/>
    </source>
</evidence>
<dbReference type="InterPro" id="IPR017964">
    <property type="entry name" value="DNA-dir_DNA_pol_B_CS"/>
</dbReference>
<dbReference type="GO" id="GO:0006261">
    <property type="term" value="P:DNA-templated DNA replication"/>
    <property type="evidence" value="ECO:0007669"/>
    <property type="project" value="TreeGrafter"/>
</dbReference>
<keyword evidence="8" id="KW-1133">Transmembrane helix</keyword>